<dbReference type="EMBL" id="JARXRN010000020">
    <property type="protein sequence ID" value="MDH5829990.1"/>
    <property type="molecule type" value="Genomic_DNA"/>
</dbReference>
<dbReference type="Proteomes" id="UP001156831">
    <property type="component" value="Unassembled WGS sequence"/>
</dbReference>
<evidence type="ECO:0000256" key="3">
    <source>
        <dbReference type="ARBA" id="ARBA00012277"/>
    </source>
</evidence>
<dbReference type="PANTHER" id="PTHR42980">
    <property type="entry name" value="2-OXOISOVALERATE DEHYDROGENASE SUBUNIT BETA-RELATED"/>
    <property type="match status" value="1"/>
</dbReference>
<organism evidence="7 8">
    <name type="scientific">Luteimonas rhizosphaericola</name>
    <dbReference type="NCBI Taxonomy" id="3042024"/>
    <lineage>
        <taxon>Bacteria</taxon>
        <taxon>Pseudomonadati</taxon>
        <taxon>Pseudomonadota</taxon>
        <taxon>Gammaproteobacteria</taxon>
        <taxon>Lysobacterales</taxon>
        <taxon>Lysobacteraceae</taxon>
        <taxon>Luteimonas</taxon>
    </lineage>
</organism>
<dbReference type="RefSeq" id="WP_280600417.1">
    <property type="nucleotide sequence ID" value="NZ_JARXRN010000020.1"/>
</dbReference>
<protein>
    <recommendedName>
        <fullName evidence="3">3-methyl-2-oxobutanoate dehydrogenase (2-methylpropanoyl-transferring)</fullName>
        <ecNumber evidence="3">1.2.4.4</ecNumber>
    </recommendedName>
</protein>
<dbReference type="Pfam" id="PF02780">
    <property type="entry name" value="Transketolase_C"/>
    <property type="match status" value="1"/>
</dbReference>
<gene>
    <name evidence="7" type="ORF">QFW80_05585</name>
</gene>
<dbReference type="Gene3D" id="3.40.50.920">
    <property type="match status" value="1"/>
</dbReference>
<sequence length="762" mass="82967">MFATVPTPIPARMKGLNRAEICDVNFQEFVRGWDGRADAAPADDEAILDGSALDARSFRELFESQLISRHLDLMARVLRVQNKVFYTIGSSGHEGNAMVARLTRHTDPAFLHYRSGGFMAERFRKLPGMDPVMDSALSFAASKDDPASGGRHKVWGSKPLWVLPQTSTIASHLPKAFGTAVAIEQARRSGHALPVPGDSIVVCSFGDASSNHATAQTAFNAAAWTAYQKLPAPVLFVCEDNGIGISVRTPDGWVARNFRHRPDLDYFYADGLDLASGYGDVQRAVEHCRRTRRPTFLHLRTTRIMGHAGTDFEIEWRSIEELCAVEAGDPLLRSAAIALESGAMSKEEILALYEATRAKCFAAAEDADRRPRLSSLEEVMAPLAPYTPDTVAAEATRADYAQRRVDVFGGDARLPERAGPKHLAIQINAALHDLFAKYPEALLFGEDVAQKGGVYTVTKGLQKAFGPRRVFNTLLDETIILGLAQGYANMGFLPLPEIQYLAYFHNACDQIRGEAASLQFFSNGQYRNPMVMRIASLGYQRGFGGHFHNDNSITALRDIPGLVVGCPSRGDDAATMLRTLVALAKVDGRVCAFLEPIALYMAKDLHEPGDGGWLTTYPAPHEAMPLGEERVYHPEATDLVVFTFGNGVPMSLRAARAIEAAHGWKVRVVDLRWLAPLNEAAIALHAGECERILVVDEGRRSAGVGEGIITAIAEAGYRGRPFRRVVGADTFTPLAGAAFLVIPSDEQIVAAADALAEESQAR</sequence>
<evidence type="ECO:0000313" key="8">
    <source>
        <dbReference type="Proteomes" id="UP001156831"/>
    </source>
</evidence>
<evidence type="ECO:0000256" key="1">
    <source>
        <dbReference type="ARBA" id="ARBA00001964"/>
    </source>
</evidence>
<dbReference type="SMART" id="SM00861">
    <property type="entry name" value="Transket_pyr"/>
    <property type="match status" value="1"/>
</dbReference>
<dbReference type="InterPro" id="IPR029061">
    <property type="entry name" value="THDP-binding"/>
</dbReference>
<reference evidence="7 8" key="1">
    <citation type="submission" date="2023-04" db="EMBL/GenBank/DDBJ databases">
        <title>Luteimonas sp. M1R5S18.</title>
        <authorList>
            <person name="Sun J.-Q."/>
        </authorList>
    </citation>
    <scope>NUCLEOTIDE SEQUENCE [LARGE SCALE GENOMIC DNA]</scope>
    <source>
        <strain evidence="7 8">M1R5S18</strain>
    </source>
</reference>
<dbReference type="SUPFAM" id="SSF52922">
    <property type="entry name" value="TK C-terminal domain-like"/>
    <property type="match status" value="1"/>
</dbReference>
<name>A0ABT6JH23_9GAMM</name>
<dbReference type="Pfam" id="PF02779">
    <property type="entry name" value="Transket_pyr"/>
    <property type="match status" value="1"/>
</dbReference>
<comment type="cofactor">
    <cofactor evidence="1">
        <name>thiamine diphosphate</name>
        <dbReference type="ChEBI" id="CHEBI:58937"/>
    </cofactor>
</comment>
<accession>A0ABT6JH23</accession>
<evidence type="ECO:0000256" key="2">
    <source>
        <dbReference type="ARBA" id="ARBA00003906"/>
    </source>
</evidence>
<dbReference type="EC" id="1.2.4.4" evidence="3"/>
<comment type="caution">
    <text evidence="7">The sequence shown here is derived from an EMBL/GenBank/DDBJ whole genome shotgun (WGS) entry which is preliminary data.</text>
</comment>
<dbReference type="InterPro" id="IPR005475">
    <property type="entry name" value="Transketolase-like_Pyr-bd"/>
</dbReference>
<dbReference type="Gene3D" id="3.40.50.970">
    <property type="match status" value="2"/>
</dbReference>
<proteinExistence type="predicted"/>
<dbReference type="Pfam" id="PF00676">
    <property type="entry name" value="E1_dh"/>
    <property type="match status" value="1"/>
</dbReference>
<evidence type="ECO:0000313" key="7">
    <source>
        <dbReference type="EMBL" id="MDH5829990.1"/>
    </source>
</evidence>
<evidence type="ECO:0000259" key="6">
    <source>
        <dbReference type="SMART" id="SM00861"/>
    </source>
</evidence>
<evidence type="ECO:0000256" key="4">
    <source>
        <dbReference type="ARBA" id="ARBA00023002"/>
    </source>
</evidence>
<dbReference type="InterPro" id="IPR009014">
    <property type="entry name" value="Transketo_C/PFOR_II"/>
</dbReference>
<dbReference type="PANTHER" id="PTHR42980:SF1">
    <property type="entry name" value="2-OXOISOVALERATE DEHYDROGENASE SUBUNIT BETA, MITOCHONDRIAL"/>
    <property type="match status" value="1"/>
</dbReference>
<keyword evidence="8" id="KW-1185">Reference proteome</keyword>
<dbReference type="SUPFAM" id="SSF52518">
    <property type="entry name" value="Thiamin diphosphate-binding fold (THDP-binding)"/>
    <property type="match status" value="2"/>
</dbReference>
<dbReference type="InterPro" id="IPR001017">
    <property type="entry name" value="DH_E1"/>
</dbReference>
<comment type="function">
    <text evidence="2">E1 component of the 2-oxoglutarate dehydrogenase (OGDH) complex which catalyzes the decarboxylation of 2-oxoglutarate, the first step in the conversion of 2-oxoglutarate to succinyl-CoA and CO(2).</text>
</comment>
<keyword evidence="4" id="KW-0560">Oxidoreductase</keyword>
<keyword evidence="5" id="KW-0786">Thiamine pyrophosphate</keyword>
<feature type="domain" description="Transketolase-like pyrimidine-binding" evidence="6">
    <location>
        <begin position="421"/>
        <end position="602"/>
    </location>
</feature>
<evidence type="ECO:0000256" key="5">
    <source>
        <dbReference type="ARBA" id="ARBA00023052"/>
    </source>
</evidence>
<dbReference type="InterPro" id="IPR033248">
    <property type="entry name" value="Transketolase_C"/>
</dbReference>